<dbReference type="GO" id="GO:0008081">
    <property type="term" value="F:phosphoric diester hydrolase activity"/>
    <property type="evidence" value="ECO:0007669"/>
    <property type="project" value="InterPro"/>
</dbReference>
<accession>A0A0D5NLB3</accession>
<gene>
    <name evidence="1" type="ORF">VN24_15520</name>
</gene>
<organism evidence="1 2">
    <name type="scientific">Paenibacillus beijingensis</name>
    <dbReference type="NCBI Taxonomy" id="1126833"/>
    <lineage>
        <taxon>Bacteria</taxon>
        <taxon>Bacillati</taxon>
        <taxon>Bacillota</taxon>
        <taxon>Bacilli</taxon>
        <taxon>Bacillales</taxon>
        <taxon>Paenibacillaceae</taxon>
        <taxon>Paenibacillus</taxon>
    </lineage>
</organism>
<dbReference type="AlphaFoldDB" id="A0A0D5NLB3"/>
<dbReference type="KEGG" id="pbj:VN24_15520"/>
<name>A0A0D5NLB3_9BACL</name>
<evidence type="ECO:0008006" key="3">
    <source>
        <dbReference type="Google" id="ProtNLM"/>
    </source>
</evidence>
<dbReference type="PATRIC" id="fig|1126833.4.peg.3394"/>
<dbReference type="Proteomes" id="UP000032633">
    <property type="component" value="Chromosome"/>
</dbReference>
<protein>
    <recommendedName>
        <fullName evidence="3">GP-PDE domain-containing protein</fullName>
    </recommendedName>
</protein>
<dbReference type="InterPro" id="IPR017946">
    <property type="entry name" value="PLC-like_Pdiesterase_TIM-brl"/>
</dbReference>
<proteinExistence type="predicted"/>
<dbReference type="HOGENOM" id="CLU_2509516_0_0_9"/>
<evidence type="ECO:0000313" key="2">
    <source>
        <dbReference type="Proteomes" id="UP000032633"/>
    </source>
</evidence>
<reference evidence="2" key="2">
    <citation type="submission" date="2015-03" db="EMBL/GenBank/DDBJ databases">
        <title>Genome sequence of Paenibacillus beijingensis strain DSM 24997T.</title>
        <authorList>
            <person name="Kwak Y."/>
            <person name="Shin J.-H."/>
        </authorList>
    </citation>
    <scope>NUCLEOTIDE SEQUENCE [LARGE SCALE GENOMIC DNA]</scope>
    <source>
        <strain evidence="2">DSM 24997</strain>
    </source>
</reference>
<dbReference type="GO" id="GO:0006629">
    <property type="term" value="P:lipid metabolic process"/>
    <property type="evidence" value="ECO:0007669"/>
    <property type="project" value="InterPro"/>
</dbReference>
<dbReference type="SUPFAM" id="SSF51695">
    <property type="entry name" value="PLC-like phosphodiesterases"/>
    <property type="match status" value="1"/>
</dbReference>
<sequence length="85" mass="9859">MKPAKITSSMTAILLLADRRTKRFFAKRKLGHRLFEVDLQLTSDGYLVTRHDWSVCMYGQVESMKRICLSTYILAYYDHCGYSTG</sequence>
<reference evidence="1 2" key="1">
    <citation type="journal article" date="2015" name="J. Biotechnol.">
        <title>Complete genome sequence of Paenibacillus beijingensis 7188(T) (=DSM 24997(T)), a novel rhizobacterium from jujube garden soil.</title>
        <authorList>
            <person name="Kwak Y."/>
            <person name="Shin J.H."/>
        </authorList>
    </citation>
    <scope>NUCLEOTIDE SEQUENCE [LARGE SCALE GENOMIC DNA]</scope>
    <source>
        <strain evidence="1 2">DSM 24997</strain>
    </source>
</reference>
<dbReference type="EMBL" id="CP011058">
    <property type="protein sequence ID" value="AJY75703.1"/>
    <property type="molecule type" value="Genomic_DNA"/>
</dbReference>
<evidence type="ECO:0000313" key="1">
    <source>
        <dbReference type="EMBL" id="AJY75703.1"/>
    </source>
</evidence>
<keyword evidence="2" id="KW-1185">Reference proteome</keyword>